<comment type="subunit">
    <text evidence="5">Monomer.</text>
</comment>
<dbReference type="PANTHER" id="PTHR46972">
    <property type="entry name" value="MONOOXYGENASE ASQM-RELATED"/>
    <property type="match status" value="1"/>
</dbReference>
<keyword evidence="2 5" id="KW-0274">FAD</keyword>
<keyword evidence="3 5" id="KW-0560">Oxidoreductase</keyword>
<feature type="domain" description="FAD-binding" evidence="6">
    <location>
        <begin position="7"/>
        <end position="203"/>
    </location>
</feature>
<dbReference type="InterPro" id="IPR002938">
    <property type="entry name" value="FAD-bd"/>
</dbReference>
<evidence type="ECO:0000256" key="5">
    <source>
        <dbReference type="HAMAP-Rule" id="MF_00845"/>
    </source>
</evidence>
<comment type="cofactor">
    <cofactor evidence="5">
        <name>FAD</name>
        <dbReference type="ChEBI" id="CHEBI:57692"/>
    </cofactor>
</comment>
<comment type="function">
    <text evidence="5">An FAD-requiring monooxygenase active on some tetracycline antibiotic derivatives, which leads to their inactivation. Hydroxylates carbon 11a of tetracycline and some analogs.</text>
</comment>
<dbReference type="EMBL" id="QCXX01000009">
    <property type="protein sequence ID" value="PUV21842.1"/>
    <property type="molecule type" value="Genomic_DNA"/>
</dbReference>
<dbReference type="PANTHER" id="PTHR46972:SF1">
    <property type="entry name" value="FAD DEPENDENT OXIDOREDUCTASE DOMAIN-CONTAINING PROTEIN"/>
    <property type="match status" value="1"/>
</dbReference>
<keyword evidence="8" id="KW-1185">Reference proteome</keyword>
<keyword evidence="5" id="KW-0521">NADP</keyword>
<feature type="binding site" evidence="5">
    <location>
        <position position="50"/>
    </location>
    <ligand>
        <name>FAD</name>
        <dbReference type="ChEBI" id="CHEBI:57692"/>
    </ligand>
</feature>
<comment type="subcellular location">
    <subcellularLocation>
        <location evidence="5">Cytoplasm</location>
    </subcellularLocation>
</comment>
<dbReference type="GO" id="GO:0005737">
    <property type="term" value="C:cytoplasm"/>
    <property type="evidence" value="ECO:0007669"/>
    <property type="project" value="UniProtKB-SubCell"/>
</dbReference>
<dbReference type="Gene3D" id="3.50.50.60">
    <property type="entry name" value="FAD/NAD(P)-binding domain"/>
    <property type="match status" value="1"/>
</dbReference>
<evidence type="ECO:0000313" key="8">
    <source>
        <dbReference type="Proteomes" id="UP000250831"/>
    </source>
</evidence>
<name>A0A363NM33_9SPHI</name>
<comment type="similarity">
    <text evidence="5">Belongs to the aromatic-ring hydroxylase family. TetX subfamily.</text>
</comment>
<evidence type="ECO:0000256" key="3">
    <source>
        <dbReference type="ARBA" id="ARBA00023002"/>
    </source>
</evidence>
<protein>
    <recommendedName>
        <fullName evidence="5">Flavin-dependent monooxygenase</fullName>
    </recommendedName>
    <alternativeName>
        <fullName evidence="5">TetX monooxygenase</fullName>
        <shortName evidence="5">TetX</shortName>
        <ecNumber evidence="5">1.14.13.-</ecNumber>
    </alternativeName>
</protein>
<feature type="binding site" evidence="5">
    <location>
        <position position="302"/>
    </location>
    <ligand>
        <name>FAD</name>
        <dbReference type="ChEBI" id="CHEBI:57692"/>
    </ligand>
</feature>
<evidence type="ECO:0000256" key="1">
    <source>
        <dbReference type="ARBA" id="ARBA00022630"/>
    </source>
</evidence>
<proteinExistence type="inferred from homology"/>
<dbReference type="GO" id="GO:0071949">
    <property type="term" value="F:FAD binding"/>
    <property type="evidence" value="ECO:0007669"/>
    <property type="project" value="InterPro"/>
</dbReference>
<comment type="catalytic activity">
    <reaction evidence="5">
        <text>a tetracycline + NADPH + O2 + H(+) = an 11a-hydroxytetracycline + NADP(+) + H2O</text>
        <dbReference type="Rhea" id="RHEA:61444"/>
        <dbReference type="ChEBI" id="CHEBI:15377"/>
        <dbReference type="ChEBI" id="CHEBI:15378"/>
        <dbReference type="ChEBI" id="CHEBI:15379"/>
        <dbReference type="ChEBI" id="CHEBI:57783"/>
        <dbReference type="ChEBI" id="CHEBI:58349"/>
        <dbReference type="ChEBI" id="CHEBI:144644"/>
        <dbReference type="ChEBI" id="CHEBI:144645"/>
    </reaction>
</comment>
<sequence>MLIENKKIAIVGGGMGGLTLGRLLQMRGANVQVYERDIDRGVRVQGSTLDLHEGTGLEAITRAGLIDEFYKYHRPTASKLRIVDKKLHVKFDDHDHITAVAENRPEIDRAPLRDILLNSLNTDTVVWDRHFVSMEKKGEGWKLQFKNGQTAYADLVIAADGANSKIRPYLNAPNPIYSGITLVEGNIYDAQKNAPKLFEFTKGGKVMAFGDEQFIGYGTKGDGSIMFVASTKAPEHVFNEQLNDANLKQQVSNWLNVNFSGWGGGWEEFFANENVCFIPRPQYYFPLDQSWITQSNLTMIGDAAHRMPPFAGEGANVAMQDAFELAACLTEGNFESLELALSYFEKQMIRRGAEATKDTLENSDRMHSATALQQMLDFFGETESGK</sequence>
<feature type="domain" description="FAD-binding" evidence="6">
    <location>
        <begin position="296"/>
        <end position="330"/>
    </location>
</feature>
<reference evidence="7 8" key="1">
    <citation type="submission" date="2018-04" db="EMBL/GenBank/DDBJ databases">
        <title>Sphingobacterium sp. M46 Genome.</title>
        <authorList>
            <person name="Cheng J."/>
            <person name="Li Y."/>
        </authorList>
    </citation>
    <scope>NUCLEOTIDE SEQUENCE [LARGE SCALE GENOMIC DNA]</scope>
    <source>
        <strain evidence="7 8">M46</strain>
    </source>
</reference>
<dbReference type="Pfam" id="PF01494">
    <property type="entry name" value="FAD_binding_3"/>
    <property type="match status" value="2"/>
</dbReference>
<feature type="binding site" evidence="5">
    <location>
        <position position="109"/>
    </location>
    <ligand>
        <name>FAD</name>
        <dbReference type="ChEBI" id="CHEBI:57692"/>
    </ligand>
</feature>
<feature type="binding site" evidence="5">
    <location>
        <position position="43"/>
    </location>
    <ligand>
        <name>NADPH</name>
        <dbReference type="ChEBI" id="CHEBI:57783"/>
    </ligand>
</feature>
<dbReference type="EC" id="1.14.13.-" evidence="5"/>
<dbReference type="SUPFAM" id="SSF51905">
    <property type="entry name" value="FAD/NAD(P)-binding domain"/>
    <property type="match status" value="1"/>
</dbReference>
<dbReference type="GO" id="GO:0004497">
    <property type="term" value="F:monooxygenase activity"/>
    <property type="evidence" value="ECO:0007669"/>
    <property type="project" value="UniProtKB-UniRule"/>
</dbReference>
<dbReference type="Proteomes" id="UP000250831">
    <property type="component" value="Unassembled WGS sequence"/>
</dbReference>
<dbReference type="AlphaFoldDB" id="A0A363NM33"/>
<dbReference type="PRINTS" id="PR00420">
    <property type="entry name" value="RNGMNOXGNASE"/>
</dbReference>
<keyword evidence="5" id="KW-0547">Nucleotide-binding</keyword>
<gene>
    <name evidence="7" type="ORF">DCO56_25775</name>
</gene>
<evidence type="ECO:0000256" key="2">
    <source>
        <dbReference type="ARBA" id="ARBA00022827"/>
    </source>
</evidence>
<keyword evidence="1 5" id="KW-0285">Flavoprotein</keyword>
<comment type="domain">
    <text evidence="5">Consists of an N-terminal FAD-binding domain with a Rossman fold and a C-terminal substrate-binding domain.</text>
</comment>
<keyword evidence="4 5" id="KW-0503">Monooxygenase</keyword>
<evidence type="ECO:0000313" key="7">
    <source>
        <dbReference type="EMBL" id="PUV21842.1"/>
    </source>
</evidence>
<comment type="caution">
    <text evidence="7">The sequence shown here is derived from an EMBL/GenBank/DDBJ whole genome shotgun (WGS) entry which is preliminary data.</text>
</comment>
<evidence type="ECO:0000259" key="6">
    <source>
        <dbReference type="Pfam" id="PF01494"/>
    </source>
</evidence>
<dbReference type="InterPro" id="IPR043683">
    <property type="entry name" value="TetX_monooxygenase"/>
</dbReference>
<dbReference type="HAMAP" id="MF_00845">
    <property type="entry name" value="TetX_monooxygenase"/>
    <property type="match status" value="1"/>
</dbReference>
<keyword evidence="5" id="KW-0963">Cytoplasm</keyword>
<accession>A0A363NM33</accession>
<dbReference type="GO" id="GO:0046677">
    <property type="term" value="P:response to antibiotic"/>
    <property type="evidence" value="ECO:0007669"/>
    <property type="project" value="InterPro"/>
</dbReference>
<dbReference type="OrthoDB" id="9782160at2"/>
<evidence type="ECO:0000256" key="4">
    <source>
        <dbReference type="ARBA" id="ARBA00023033"/>
    </source>
</evidence>
<dbReference type="InterPro" id="IPR036188">
    <property type="entry name" value="FAD/NAD-bd_sf"/>
</dbReference>
<organism evidence="7 8">
    <name type="scientific">Sphingobacterium athyrii</name>
    <dbReference type="NCBI Taxonomy" id="2152717"/>
    <lineage>
        <taxon>Bacteria</taxon>
        <taxon>Pseudomonadati</taxon>
        <taxon>Bacteroidota</taxon>
        <taxon>Sphingobacteriia</taxon>
        <taxon>Sphingobacteriales</taxon>
        <taxon>Sphingobacteriaceae</taxon>
        <taxon>Sphingobacterium</taxon>
    </lineage>
</organism>